<protein>
    <recommendedName>
        <fullName evidence="3">C2H2-type domain-containing protein</fullName>
    </recommendedName>
</protein>
<accession>A0A1E1KBT0</accession>
<keyword evidence="1" id="KW-0863">Zinc-finger</keyword>
<dbReference type="PROSITE" id="PS50157">
    <property type="entry name" value="ZINC_FINGER_C2H2_2"/>
    <property type="match status" value="1"/>
</dbReference>
<organism evidence="4 5">
    <name type="scientific">Rhynchosporium agropyri</name>
    <dbReference type="NCBI Taxonomy" id="914238"/>
    <lineage>
        <taxon>Eukaryota</taxon>
        <taxon>Fungi</taxon>
        <taxon>Dikarya</taxon>
        <taxon>Ascomycota</taxon>
        <taxon>Pezizomycotina</taxon>
        <taxon>Leotiomycetes</taxon>
        <taxon>Helotiales</taxon>
        <taxon>Ploettnerulaceae</taxon>
        <taxon>Rhynchosporium</taxon>
    </lineage>
</organism>
<dbReference type="InterPro" id="IPR013087">
    <property type="entry name" value="Znf_C2H2_type"/>
</dbReference>
<sequence length="403" mass="45005">MFMNANMQYAHPMGGESFSSSNAVSSFSDGSSEAWETSTLYTPISTPRRGSPNEAKFGSSVFSVPTPTSSPDRYVTASGFCAMNNFTQNTMTTYHEPQENYSAVLNTVSTPNQHIPRFDSYGPYLGHSMAPSFITNDGLPMNTPSLINDDMYSPVSDMSCSIPNLGNCVAPSQTTFDGFGLQSPMNPVKTLNLMIDYDCQPSEYDTGLLINTVSPGRVDYPMPEYQHHKSEQLTPSRRLSNRQMFGQSQECESPTSYHAKSEVCVDKVKKNLLAKKRAARVGVYKVSSADFGITSNPKARFMCDWKGCTKKFARNEHQKRHYKTHLGERTLCKFCEKDFPKDRQDNILTHVRLHDDDSPTGRTKFNPGAKAFIKQRESESRNGTKSKAKRQGKTVSRLAKTRS</sequence>
<proteinExistence type="predicted"/>
<gene>
    <name evidence="4" type="ORF">RAG0_05130</name>
</gene>
<evidence type="ECO:0000313" key="5">
    <source>
        <dbReference type="Proteomes" id="UP000178912"/>
    </source>
</evidence>
<name>A0A1E1KBT0_9HELO</name>
<evidence type="ECO:0000256" key="1">
    <source>
        <dbReference type="PROSITE-ProRule" id="PRU00042"/>
    </source>
</evidence>
<dbReference type="GO" id="GO:0008270">
    <property type="term" value="F:zinc ion binding"/>
    <property type="evidence" value="ECO:0007669"/>
    <property type="project" value="UniProtKB-KW"/>
</dbReference>
<keyword evidence="1" id="KW-0479">Metal-binding</keyword>
<dbReference type="OrthoDB" id="654211at2759"/>
<dbReference type="EMBL" id="FJUX01000022">
    <property type="protein sequence ID" value="CZS95527.1"/>
    <property type="molecule type" value="Genomic_DNA"/>
</dbReference>
<dbReference type="AlphaFoldDB" id="A0A1E1KBT0"/>
<evidence type="ECO:0000313" key="4">
    <source>
        <dbReference type="EMBL" id="CZS95527.1"/>
    </source>
</evidence>
<feature type="region of interest" description="Disordered" evidence="2">
    <location>
        <begin position="353"/>
        <end position="403"/>
    </location>
</feature>
<dbReference type="InterPro" id="IPR036236">
    <property type="entry name" value="Znf_C2H2_sf"/>
</dbReference>
<dbReference type="SMART" id="SM00355">
    <property type="entry name" value="ZnF_C2H2"/>
    <property type="match status" value="2"/>
</dbReference>
<dbReference type="PROSITE" id="PS00028">
    <property type="entry name" value="ZINC_FINGER_C2H2_1"/>
    <property type="match status" value="1"/>
</dbReference>
<feature type="domain" description="C2H2-type" evidence="3">
    <location>
        <begin position="301"/>
        <end position="330"/>
    </location>
</feature>
<dbReference type="SUPFAM" id="SSF57667">
    <property type="entry name" value="beta-beta-alpha zinc fingers"/>
    <property type="match status" value="1"/>
</dbReference>
<keyword evidence="1" id="KW-0862">Zinc</keyword>
<dbReference type="Gene3D" id="3.30.160.60">
    <property type="entry name" value="Classic Zinc Finger"/>
    <property type="match status" value="1"/>
</dbReference>
<reference evidence="5" key="1">
    <citation type="submission" date="2016-03" db="EMBL/GenBank/DDBJ databases">
        <authorList>
            <person name="Guldener U."/>
        </authorList>
    </citation>
    <scope>NUCLEOTIDE SEQUENCE [LARGE SCALE GENOMIC DNA]</scope>
    <source>
        <strain evidence="5">04CH-RAC-A.6.1</strain>
    </source>
</reference>
<evidence type="ECO:0000259" key="3">
    <source>
        <dbReference type="PROSITE" id="PS50157"/>
    </source>
</evidence>
<evidence type="ECO:0000256" key="2">
    <source>
        <dbReference type="SAM" id="MobiDB-lite"/>
    </source>
</evidence>
<dbReference type="Proteomes" id="UP000178912">
    <property type="component" value="Unassembled WGS sequence"/>
</dbReference>
<keyword evidence="5" id="KW-1185">Reference proteome</keyword>